<evidence type="ECO:0000256" key="1">
    <source>
        <dbReference type="ARBA" id="ARBA00013134"/>
    </source>
</evidence>
<evidence type="ECO:0000313" key="9">
    <source>
        <dbReference type="Proteomes" id="UP001212411"/>
    </source>
</evidence>
<gene>
    <name evidence="8" type="ORF">SOMG_02478</name>
</gene>
<accession>A0AAE9W8S6</accession>
<dbReference type="Pfam" id="PF01965">
    <property type="entry name" value="DJ-1_PfpI"/>
    <property type="match status" value="1"/>
</dbReference>
<dbReference type="GO" id="GO:0019172">
    <property type="term" value="F:glyoxalase III activity"/>
    <property type="evidence" value="ECO:0007669"/>
    <property type="project" value="UniProtKB-EC"/>
</dbReference>
<evidence type="ECO:0000256" key="2">
    <source>
        <dbReference type="ARBA" id="ARBA00023016"/>
    </source>
</evidence>
<name>A0AAE9W8S6_9SCHI</name>
<dbReference type="GO" id="GO:0005737">
    <property type="term" value="C:cytoplasm"/>
    <property type="evidence" value="ECO:0007669"/>
    <property type="project" value="TreeGrafter"/>
</dbReference>
<protein>
    <recommendedName>
        <fullName evidence="1">D-lactate dehydratase</fullName>
        <ecNumber evidence="1">4.2.1.130</ecNumber>
    </recommendedName>
</protein>
<comment type="catalytic activity">
    <reaction evidence="5">
        <text>methylglyoxal + H2O = (R)-lactate + H(+)</text>
        <dbReference type="Rhea" id="RHEA:27754"/>
        <dbReference type="ChEBI" id="CHEBI:15377"/>
        <dbReference type="ChEBI" id="CHEBI:15378"/>
        <dbReference type="ChEBI" id="CHEBI:16004"/>
        <dbReference type="ChEBI" id="CHEBI:17158"/>
        <dbReference type="EC" id="4.2.1.130"/>
    </reaction>
</comment>
<feature type="domain" description="DJ-1/PfpI" evidence="7">
    <location>
        <begin position="32"/>
        <end position="238"/>
    </location>
</feature>
<dbReference type="AlphaFoldDB" id="A0AAE9W8S6"/>
<proteinExistence type="inferred from homology"/>
<dbReference type="GO" id="GO:0019243">
    <property type="term" value="P:methylglyoxal catabolic process to D-lactate via S-lactoyl-glutathione"/>
    <property type="evidence" value="ECO:0007669"/>
    <property type="project" value="TreeGrafter"/>
</dbReference>
<dbReference type="FunFam" id="3.40.50.880:FF:000051">
    <property type="entry name" value="Glutathione-independent glyoxalase HSP31"/>
    <property type="match status" value="1"/>
</dbReference>
<dbReference type="KEGG" id="som:SOMG_02478"/>
<comment type="similarity">
    <text evidence="4">Belongs to the peptidase C56 family. HSP31-like subfamily.</text>
</comment>
<reference evidence="8 9" key="1">
    <citation type="journal article" date="2023" name="G3 (Bethesda)">
        <title>A high-quality reference genome for the fission yeast Schizosaccharomyces osmophilus.</title>
        <authorList>
            <person name="Jia G.S."/>
            <person name="Zhang W.C."/>
            <person name="Liang Y."/>
            <person name="Liu X.H."/>
            <person name="Rhind N."/>
            <person name="Pidoux A."/>
            <person name="Brysch-Herzberg M."/>
            <person name="Du L.L."/>
        </authorList>
    </citation>
    <scope>NUCLEOTIDE SEQUENCE [LARGE SCALE GENOMIC DNA]</scope>
    <source>
        <strain evidence="8 9">CBS 15793</strain>
    </source>
</reference>
<dbReference type="GeneID" id="80875959"/>
<comment type="function">
    <text evidence="6">Catalyzes the conversion of methylglyoxal (MG) to D-lactate in a single glutathione (GSH)-independent step. May play a role in detoxifying endogenously produced glyoxals. Involved in protection against reactive oxygen species (ROS).</text>
</comment>
<evidence type="ECO:0000313" key="8">
    <source>
        <dbReference type="EMBL" id="WBW71872.1"/>
    </source>
</evidence>
<keyword evidence="2" id="KW-0346">Stress response</keyword>
<evidence type="ECO:0000256" key="6">
    <source>
        <dbReference type="ARBA" id="ARBA00057031"/>
    </source>
</evidence>
<evidence type="ECO:0000259" key="7">
    <source>
        <dbReference type="Pfam" id="PF01965"/>
    </source>
</evidence>
<dbReference type="SUPFAM" id="SSF52317">
    <property type="entry name" value="Class I glutamine amidotransferase-like"/>
    <property type="match status" value="1"/>
</dbReference>
<dbReference type="EMBL" id="CP115611">
    <property type="protein sequence ID" value="WBW71872.1"/>
    <property type="molecule type" value="Genomic_DNA"/>
</dbReference>
<dbReference type="PANTHER" id="PTHR48094">
    <property type="entry name" value="PROTEIN/NUCLEIC ACID DEGLYCASE DJ-1-RELATED"/>
    <property type="match status" value="1"/>
</dbReference>
<dbReference type="EC" id="4.2.1.130" evidence="1"/>
<dbReference type="Proteomes" id="UP001212411">
    <property type="component" value="Chromosome 1"/>
</dbReference>
<dbReference type="PANTHER" id="PTHR48094:SF24">
    <property type="entry name" value="GLUTATHIONE-INDEPENDENT GLYOXALASE HSP3101-RELATED"/>
    <property type="match status" value="1"/>
</dbReference>
<evidence type="ECO:0000256" key="3">
    <source>
        <dbReference type="ARBA" id="ARBA00023239"/>
    </source>
</evidence>
<dbReference type="InterPro" id="IPR002818">
    <property type="entry name" value="DJ-1/PfpI"/>
</dbReference>
<organism evidence="8 9">
    <name type="scientific">Schizosaccharomyces osmophilus</name>
    <dbReference type="NCBI Taxonomy" id="2545709"/>
    <lineage>
        <taxon>Eukaryota</taxon>
        <taxon>Fungi</taxon>
        <taxon>Dikarya</taxon>
        <taxon>Ascomycota</taxon>
        <taxon>Taphrinomycotina</taxon>
        <taxon>Schizosaccharomycetes</taxon>
        <taxon>Schizosaccharomycetales</taxon>
        <taxon>Schizosaccharomycetaceae</taxon>
        <taxon>Schizosaccharomyces</taxon>
    </lineage>
</organism>
<keyword evidence="9" id="KW-1185">Reference proteome</keyword>
<dbReference type="Gene3D" id="3.40.50.880">
    <property type="match status" value="1"/>
</dbReference>
<keyword evidence="3" id="KW-0456">Lyase</keyword>
<evidence type="ECO:0000256" key="5">
    <source>
        <dbReference type="ARBA" id="ARBA00048082"/>
    </source>
</evidence>
<evidence type="ECO:0000256" key="4">
    <source>
        <dbReference type="ARBA" id="ARBA00038493"/>
    </source>
</evidence>
<dbReference type="RefSeq" id="XP_056036115.1">
    <property type="nucleotide sequence ID" value="XM_056181270.1"/>
</dbReference>
<dbReference type="InterPro" id="IPR050325">
    <property type="entry name" value="Prot/Nucl_acid_deglycase"/>
</dbReference>
<dbReference type="InterPro" id="IPR029062">
    <property type="entry name" value="Class_I_gatase-like"/>
</dbReference>
<sequence length="247" mass="26921">MTLNNTKKVLLGTTSYYGPFYLNGMKTGAFFSETLVPYKVFKKAGYEVQIVSETGQCMFDDLSLMNMALGKLEKQVLDDKDDDFWTCLKNAKAAKEVNPNEYPLLFVAGGHGAMFDLPIAKDMQDLAAKIYDNKGILAAVCHGPVLLVHVKNSKCPAGKSVVYGKNVTAFTHAGEVMMGLSTPLKNHNIGFLNEILEQAEARYINPSTPVSDFVQVDGRIVTGVNPESAESTAKAAIETLESKLSRP</sequence>